<evidence type="ECO:0000256" key="8">
    <source>
        <dbReference type="SAM" id="Phobius"/>
    </source>
</evidence>
<dbReference type="KEGG" id="amim:MIM_c32350"/>
<comment type="subcellular location">
    <subcellularLocation>
        <location evidence="1">Cell membrane</location>
        <topology evidence="1">Single-pass membrane protein</topology>
    </subcellularLocation>
    <subcellularLocation>
        <location evidence="7">Cell membrane</location>
        <topology evidence="7">Single-pass type II membrane protein</topology>
    </subcellularLocation>
</comment>
<proteinExistence type="inferred from homology"/>
<evidence type="ECO:0000256" key="2">
    <source>
        <dbReference type="ARBA" id="ARBA00005811"/>
    </source>
</evidence>
<dbReference type="AlphaFoldDB" id="W0PEF7"/>
<keyword evidence="7" id="KW-0653">Protein transport</keyword>
<evidence type="ECO:0000256" key="6">
    <source>
        <dbReference type="ARBA" id="ARBA00023136"/>
    </source>
</evidence>
<reference evidence="9 10" key="1">
    <citation type="journal article" date="2014" name="Microbiology">
        <title>Unravelling the complete genome sequence of Advenella mimigardefordensis strain DPN7T and novel insights in the catabolism of the xenobiotic polythioester precursor 3,3'-dithiodipropionate.</title>
        <authorList>
            <person name="Wubbeler J.H."/>
            <person name="Hiessl S."/>
            <person name="Schuldes J."/>
            <person name="Thurmer A."/>
            <person name="Daniel R."/>
            <person name="Steinbuchel A."/>
        </authorList>
    </citation>
    <scope>NUCLEOTIDE SEQUENCE [LARGE SCALE GENOMIC DNA]</scope>
    <source>
        <strain evidence="10">DSM 17166 / LMG 22922 / DPN7</strain>
    </source>
</reference>
<dbReference type="GO" id="GO:0015031">
    <property type="term" value="P:protein transport"/>
    <property type="evidence" value="ECO:0007669"/>
    <property type="project" value="UniProtKB-KW"/>
</dbReference>
<dbReference type="Proteomes" id="UP000019095">
    <property type="component" value="Chromosome"/>
</dbReference>
<name>W0PEF7_ADVMD</name>
<comment type="similarity">
    <text evidence="2 7">Belongs to the ExbD/TolR family.</text>
</comment>
<keyword evidence="4 7" id="KW-0812">Transmembrane</keyword>
<evidence type="ECO:0000313" key="9">
    <source>
        <dbReference type="EMBL" id="AHG65299.1"/>
    </source>
</evidence>
<organism evidence="9 10">
    <name type="scientific">Advenella mimigardefordensis (strain DSM 17166 / LMG 22922 / DPN7)</name>
    <dbReference type="NCBI Taxonomy" id="1247726"/>
    <lineage>
        <taxon>Bacteria</taxon>
        <taxon>Pseudomonadati</taxon>
        <taxon>Pseudomonadota</taxon>
        <taxon>Betaproteobacteria</taxon>
        <taxon>Burkholderiales</taxon>
        <taxon>Alcaligenaceae</taxon>
    </lineage>
</organism>
<dbReference type="Pfam" id="PF02472">
    <property type="entry name" value="ExbD"/>
    <property type="match status" value="1"/>
</dbReference>
<keyword evidence="7" id="KW-0813">Transport</keyword>
<evidence type="ECO:0000313" key="10">
    <source>
        <dbReference type="Proteomes" id="UP000019095"/>
    </source>
</evidence>
<dbReference type="GO" id="GO:0022857">
    <property type="term" value="F:transmembrane transporter activity"/>
    <property type="evidence" value="ECO:0007669"/>
    <property type="project" value="InterPro"/>
</dbReference>
<protein>
    <submittedName>
        <fullName evidence="9">Putative TonB system biopolymer transport protein ExbB</fullName>
    </submittedName>
</protein>
<keyword evidence="10" id="KW-1185">Reference proteome</keyword>
<dbReference type="EMBL" id="CP003915">
    <property type="protein sequence ID" value="AHG65299.1"/>
    <property type="molecule type" value="Genomic_DNA"/>
</dbReference>
<evidence type="ECO:0000256" key="5">
    <source>
        <dbReference type="ARBA" id="ARBA00022989"/>
    </source>
</evidence>
<evidence type="ECO:0000256" key="4">
    <source>
        <dbReference type="ARBA" id="ARBA00022692"/>
    </source>
</evidence>
<keyword evidence="6 8" id="KW-0472">Membrane</keyword>
<dbReference type="PATRIC" id="fig|1247726.3.peg.3579"/>
<dbReference type="InterPro" id="IPR003400">
    <property type="entry name" value="ExbD"/>
</dbReference>
<keyword evidence="5 8" id="KW-1133">Transmembrane helix</keyword>
<sequence>MRIHDIVQQESEISDINVTPFIDVMLVLLVIFMVVVPVATVSVPLTLPVARDSVPPAQEKPVMLSMNRQHELYLDAEPVQMTELVDGLTQRTQGNRETIVFLQIDKEVAYDQVMQLMNLLRQAGYLKLGLVGLDEQEAGDAN</sequence>
<gene>
    <name evidence="9" type="ORF">MIM_c32350</name>
</gene>
<dbReference type="PANTHER" id="PTHR30558">
    <property type="entry name" value="EXBD MEMBRANE COMPONENT OF PMF-DRIVEN MACROMOLECULE IMPORT SYSTEM"/>
    <property type="match status" value="1"/>
</dbReference>
<dbReference type="GO" id="GO:0005886">
    <property type="term" value="C:plasma membrane"/>
    <property type="evidence" value="ECO:0007669"/>
    <property type="project" value="UniProtKB-SubCell"/>
</dbReference>
<evidence type="ECO:0000256" key="3">
    <source>
        <dbReference type="ARBA" id="ARBA00022475"/>
    </source>
</evidence>
<evidence type="ECO:0000256" key="7">
    <source>
        <dbReference type="RuleBase" id="RU003879"/>
    </source>
</evidence>
<feature type="transmembrane region" description="Helical" evidence="8">
    <location>
        <begin position="21"/>
        <end position="45"/>
    </location>
</feature>
<dbReference type="HOGENOM" id="CLU_085305_1_3_4"/>
<dbReference type="eggNOG" id="COG0848">
    <property type="taxonomic scope" value="Bacteria"/>
</dbReference>
<keyword evidence="3" id="KW-1003">Cell membrane</keyword>
<accession>W0PEF7</accession>
<dbReference type="Gene3D" id="3.30.420.270">
    <property type="match status" value="1"/>
</dbReference>
<dbReference type="STRING" id="1247726.MIM_c32350"/>
<evidence type="ECO:0000256" key="1">
    <source>
        <dbReference type="ARBA" id="ARBA00004162"/>
    </source>
</evidence>
<dbReference type="RefSeq" id="WP_025373969.1">
    <property type="nucleotide sequence ID" value="NZ_CP003915.1"/>
</dbReference>
<dbReference type="OrthoDB" id="9798629at2"/>
<dbReference type="PANTHER" id="PTHR30558:SF9">
    <property type="entry name" value="BIOPOLYMER TRANSPORT PROTEIN EXBD"/>
    <property type="match status" value="1"/>
</dbReference>